<name>A0A1H5T5I8_XYLRU</name>
<dbReference type="AlphaFoldDB" id="A0A1H5T5I8"/>
<sequence length="547" mass="62849">MKQIILTILFTLATFEGYSQNNKQYRINLDSVTIMLSCKQSANRDSDNIQIAMNVLKMKQTEKPHRLYGTWKMRGKQLTNTATSQYWVGRMGMDTYQVFGDNGAVMAMVPTPNIVQCQYTACSYLSENVIETDDMICMITWIDDETISVTTLDNDGHPFVTIWDRCGLPNSVQKALGIKAPGIKKDISKYFMDEFVKRYGAKPDSIRQAYETFDFAIDVNERSNAIFPILTRCGFENEYNSLKDSLLSQLLQGNISADEAVGRYIFWFHKNFDRHTGCSSDFFWKLRSEEMIDYNNLIPQYSPQPVGCKVDDETYLLRLPSCRGENPSWNWMSEKEKEFKQSGCKYLILDLRGNTGGGDAISLLFTRFMCDCSAMNDEQDYFRVSYENNKELKKYCNNDPNNFHNRVMSEAVLAEDGSYLKWSSTSKGQNQHTPLVRKGAIIIDNNSASAAEAPVRYVRNYSKKHAKVYGRENTMGCEETGNCNEIRLPNSQIYMRFPMTVESTFEKWCKKKTPGYAPDITIPLPYPEQLTDNIDSWVLWVAKDLKK</sequence>
<reference evidence="2 3" key="1">
    <citation type="submission" date="2016-10" db="EMBL/GenBank/DDBJ databases">
        <authorList>
            <person name="de Groot N.N."/>
        </authorList>
    </citation>
    <scope>NUCLEOTIDE SEQUENCE [LARGE SCALE GENOMIC DNA]</scope>
    <source>
        <strain evidence="2 3">AR32</strain>
    </source>
</reference>
<gene>
    <name evidence="2" type="ORF">SAMN05216354_0882</name>
</gene>
<proteinExistence type="predicted"/>
<dbReference type="SUPFAM" id="SSF52096">
    <property type="entry name" value="ClpP/crotonase"/>
    <property type="match status" value="1"/>
</dbReference>
<dbReference type="InterPro" id="IPR029045">
    <property type="entry name" value="ClpP/crotonase-like_dom_sf"/>
</dbReference>
<feature type="domain" description="Tail specific protease" evidence="1">
    <location>
        <begin position="317"/>
        <end position="478"/>
    </location>
</feature>
<dbReference type="GO" id="GO:0008236">
    <property type="term" value="F:serine-type peptidase activity"/>
    <property type="evidence" value="ECO:0007669"/>
    <property type="project" value="InterPro"/>
</dbReference>
<evidence type="ECO:0000313" key="3">
    <source>
        <dbReference type="Proteomes" id="UP000236735"/>
    </source>
</evidence>
<dbReference type="Gene3D" id="3.90.226.10">
    <property type="entry name" value="2-enoyl-CoA Hydratase, Chain A, domain 1"/>
    <property type="match status" value="1"/>
</dbReference>
<dbReference type="RefSeq" id="WP_103915255.1">
    <property type="nucleotide sequence ID" value="NZ_FNUV01000002.1"/>
</dbReference>
<dbReference type="InterPro" id="IPR005151">
    <property type="entry name" value="Tail-specific_protease"/>
</dbReference>
<organism evidence="2 3">
    <name type="scientific">Xylanibacter ruminicola</name>
    <name type="common">Prevotella ruminicola</name>
    <dbReference type="NCBI Taxonomy" id="839"/>
    <lineage>
        <taxon>Bacteria</taxon>
        <taxon>Pseudomonadati</taxon>
        <taxon>Bacteroidota</taxon>
        <taxon>Bacteroidia</taxon>
        <taxon>Bacteroidales</taxon>
        <taxon>Prevotellaceae</taxon>
        <taxon>Xylanibacter</taxon>
    </lineage>
</organism>
<accession>A0A1H5T5I8</accession>
<dbReference type="Pfam" id="PF03572">
    <property type="entry name" value="Peptidase_S41"/>
    <property type="match status" value="1"/>
</dbReference>
<dbReference type="EMBL" id="FNUV01000002">
    <property type="protein sequence ID" value="SEF58070.1"/>
    <property type="molecule type" value="Genomic_DNA"/>
</dbReference>
<protein>
    <submittedName>
        <fullName evidence="2">Peptidase family S41</fullName>
    </submittedName>
</protein>
<evidence type="ECO:0000313" key="2">
    <source>
        <dbReference type="EMBL" id="SEF58070.1"/>
    </source>
</evidence>
<dbReference type="GO" id="GO:0006508">
    <property type="term" value="P:proteolysis"/>
    <property type="evidence" value="ECO:0007669"/>
    <property type="project" value="InterPro"/>
</dbReference>
<evidence type="ECO:0000259" key="1">
    <source>
        <dbReference type="Pfam" id="PF03572"/>
    </source>
</evidence>
<dbReference type="Proteomes" id="UP000236735">
    <property type="component" value="Unassembled WGS sequence"/>
</dbReference>